<dbReference type="RefSeq" id="WP_264513670.1">
    <property type="nucleotide sequence ID" value="NZ_JAPDDR010000005.1"/>
</dbReference>
<dbReference type="Pfam" id="PF05635">
    <property type="entry name" value="23S_rRNA_IVP"/>
    <property type="match status" value="1"/>
</dbReference>
<dbReference type="SUPFAM" id="SSF158446">
    <property type="entry name" value="IVS-encoded protein-like"/>
    <property type="match status" value="1"/>
</dbReference>
<gene>
    <name evidence="1" type="ORF">OJ996_11280</name>
</gene>
<dbReference type="Proteomes" id="UP001165653">
    <property type="component" value="Unassembled WGS sequence"/>
</dbReference>
<dbReference type="PANTHER" id="PTHR38471:SF2">
    <property type="entry name" value="FOUR HELIX BUNDLE PROTEIN"/>
    <property type="match status" value="1"/>
</dbReference>
<keyword evidence="2" id="KW-1185">Reference proteome</keyword>
<dbReference type="InterPro" id="IPR036583">
    <property type="entry name" value="23S_rRNA_IVS_sf"/>
</dbReference>
<protein>
    <submittedName>
        <fullName evidence="1">Four helix bundle protein</fullName>
    </submittedName>
</protein>
<dbReference type="Gene3D" id="1.20.1440.60">
    <property type="entry name" value="23S rRNA-intervening sequence"/>
    <property type="match status" value="1"/>
</dbReference>
<dbReference type="InterPro" id="IPR012657">
    <property type="entry name" value="23S_rRNA-intervening_sequence"/>
</dbReference>
<organism evidence="1 2">
    <name type="scientific">Luteolibacter rhizosphaerae</name>
    <dbReference type="NCBI Taxonomy" id="2989719"/>
    <lineage>
        <taxon>Bacteria</taxon>
        <taxon>Pseudomonadati</taxon>
        <taxon>Verrucomicrobiota</taxon>
        <taxon>Verrucomicrobiia</taxon>
        <taxon>Verrucomicrobiales</taxon>
        <taxon>Verrucomicrobiaceae</taxon>
        <taxon>Luteolibacter</taxon>
    </lineage>
</organism>
<dbReference type="PANTHER" id="PTHR38471">
    <property type="entry name" value="FOUR HELIX BUNDLE PROTEIN"/>
    <property type="match status" value="1"/>
</dbReference>
<comment type="caution">
    <text evidence="1">The sequence shown here is derived from an EMBL/GenBank/DDBJ whole genome shotgun (WGS) entry which is preliminary data.</text>
</comment>
<dbReference type="EMBL" id="JAPDDR010000005">
    <property type="protein sequence ID" value="MCW1914162.1"/>
    <property type="molecule type" value="Genomic_DNA"/>
</dbReference>
<reference evidence="1" key="1">
    <citation type="submission" date="2022-10" db="EMBL/GenBank/DDBJ databases">
        <title>Luteolibacter sp. GHJ8, whole genome shotgun sequencing project.</title>
        <authorList>
            <person name="Zhao G."/>
            <person name="Shen L."/>
        </authorList>
    </citation>
    <scope>NUCLEOTIDE SEQUENCE</scope>
    <source>
        <strain evidence="1">GHJ8</strain>
    </source>
</reference>
<accession>A0ABT3G3C8</accession>
<name>A0ABT3G3C8_9BACT</name>
<evidence type="ECO:0000313" key="1">
    <source>
        <dbReference type="EMBL" id="MCW1914162.1"/>
    </source>
</evidence>
<sequence length="119" mass="13460">MSKIERFEDLLAWQKAHEFVLGVYKATRSFPKEETFGLTSQVRRAAVSAPSNIVEGFARWSNADKARHYNIGEASLDEARYQLLLAHDLGYADTTHLQEQALETKRILAGLANSVRNRP</sequence>
<dbReference type="CDD" id="cd16377">
    <property type="entry name" value="23S_rRNA_IVP_like"/>
    <property type="match status" value="1"/>
</dbReference>
<proteinExistence type="predicted"/>
<dbReference type="NCBIfam" id="TIGR02436">
    <property type="entry name" value="four helix bundle protein"/>
    <property type="match status" value="1"/>
</dbReference>
<evidence type="ECO:0000313" key="2">
    <source>
        <dbReference type="Proteomes" id="UP001165653"/>
    </source>
</evidence>